<protein>
    <submittedName>
        <fullName evidence="1">Uncharacterized protein</fullName>
    </submittedName>
</protein>
<organism evidence="1">
    <name type="scientific">marine sediment metagenome</name>
    <dbReference type="NCBI Taxonomy" id="412755"/>
    <lineage>
        <taxon>unclassified sequences</taxon>
        <taxon>metagenomes</taxon>
        <taxon>ecological metagenomes</taxon>
    </lineage>
</organism>
<proteinExistence type="predicted"/>
<dbReference type="EMBL" id="LAZR01014284">
    <property type="protein sequence ID" value="KKM18148.1"/>
    <property type="molecule type" value="Genomic_DNA"/>
</dbReference>
<name>A0A0F9K7V5_9ZZZZ</name>
<reference evidence="1" key="1">
    <citation type="journal article" date="2015" name="Nature">
        <title>Complex archaea that bridge the gap between prokaryotes and eukaryotes.</title>
        <authorList>
            <person name="Spang A."/>
            <person name="Saw J.H."/>
            <person name="Jorgensen S.L."/>
            <person name="Zaremba-Niedzwiedzka K."/>
            <person name="Martijn J."/>
            <person name="Lind A.E."/>
            <person name="van Eijk R."/>
            <person name="Schleper C."/>
            <person name="Guy L."/>
            <person name="Ettema T.J."/>
        </authorList>
    </citation>
    <scope>NUCLEOTIDE SEQUENCE</scope>
</reference>
<feature type="non-terminal residue" evidence="1">
    <location>
        <position position="24"/>
    </location>
</feature>
<comment type="caution">
    <text evidence="1">The sequence shown here is derived from an EMBL/GenBank/DDBJ whole genome shotgun (WGS) entry which is preliminary data.</text>
</comment>
<accession>A0A0F9K7V5</accession>
<sequence>MFTEYTMIINMVIRWVLIMSYLDD</sequence>
<evidence type="ECO:0000313" key="1">
    <source>
        <dbReference type="EMBL" id="KKM18148.1"/>
    </source>
</evidence>
<dbReference type="AlphaFoldDB" id="A0A0F9K7V5"/>
<gene>
    <name evidence="1" type="ORF">LCGC14_1668640</name>
</gene>